<gene>
    <name evidence="1" type="ORF">Xseb_04355</name>
</gene>
<name>A0AAW4RLB0_XANCI</name>
<evidence type="ECO:0008006" key="3">
    <source>
        <dbReference type="Google" id="ProtNLM"/>
    </source>
</evidence>
<accession>A0AAW4RLB0</accession>
<evidence type="ECO:0000313" key="2">
    <source>
        <dbReference type="Proteomes" id="UP000825388"/>
    </source>
</evidence>
<dbReference type="RefSeq" id="WP_089112208.1">
    <property type="nucleotide sequence ID" value="NZ_LOKL01000002.1"/>
</dbReference>
<dbReference type="AlphaFoldDB" id="A0AAW4RLB0"/>
<evidence type="ECO:0000313" key="1">
    <source>
        <dbReference type="EMBL" id="MBZ3922921.1"/>
    </source>
</evidence>
<proteinExistence type="predicted"/>
<dbReference type="Proteomes" id="UP000825388">
    <property type="component" value="Unassembled WGS sequence"/>
</dbReference>
<dbReference type="InterPro" id="IPR014974">
    <property type="entry name" value="DUF1833"/>
</dbReference>
<organism evidence="1 2">
    <name type="scientific">Xanthomonas citri pv. sesbaniae</name>
    <dbReference type="NCBI Taxonomy" id="473425"/>
    <lineage>
        <taxon>Bacteria</taxon>
        <taxon>Pseudomonadati</taxon>
        <taxon>Pseudomonadota</taxon>
        <taxon>Gammaproteobacteria</taxon>
        <taxon>Lysobacterales</taxon>
        <taxon>Lysobacteraceae</taxon>
        <taxon>Xanthomonas</taxon>
    </lineage>
</organism>
<sequence>MSSFRERRQRVTDDATTAPLELLEMTAPSFGAVLRIVNDTRDWLSNGNTYKAYRFRFTPPADQAGQTPRAQLELDNAGRGITDDLERVQPNEMVMCRYLITDRAQPDVIARRFYLPLTQVRAAGPLITAQIGVDFFMRQQAVKLRANPHTLPGIF</sequence>
<reference evidence="1" key="1">
    <citation type="submission" date="2015-12" db="EMBL/GenBank/DDBJ databases">
        <authorList>
            <person name="Bansal K."/>
            <person name="Midha S."/>
            <person name="Patil P.B."/>
        </authorList>
    </citation>
    <scope>NUCLEOTIDE SEQUENCE</scope>
    <source>
        <strain evidence="1">LMG867</strain>
    </source>
</reference>
<comment type="caution">
    <text evidence="1">The sequence shown here is derived from an EMBL/GenBank/DDBJ whole genome shotgun (WGS) entry which is preliminary data.</text>
</comment>
<dbReference type="EMBL" id="LOKL01000002">
    <property type="protein sequence ID" value="MBZ3922921.1"/>
    <property type="molecule type" value="Genomic_DNA"/>
</dbReference>
<dbReference type="Pfam" id="PF08875">
    <property type="entry name" value="DUF1833"/>
    <property type="match status" value="1"/>
</dbReference>
<protein>
    <recommendedName>
        <fullName evidence="3">DUF1833 domain-containing protein</fullName>
    </recommendedName>
</protein>